<organism evidence="1 2">
    <name type="scientific">Ambrosiozyma monospora</name>
    <name type="common">Yeast</name>
    <name type="synonym">Endomycopsis monosporus</name>
    <dbReference type="NCBI Taxonomy" id="43982"/>
    <lineage>
        <taxon>Eukaryota</taxon>
        <taxon>Fungi</taxon>
        <taxon>Dikarya</taxon>
        <taxon>Ascomycota</taxon>
        <taxon>Saccharomycotina</taxon>
        <taxon>Pichiomycetes</taxon>
        <taxon>Pichiales</taxon>
        <taxon>Pichiaceae</taxon>
        <taxon>Ambrosiozyma</taxon>
    </lineage>
</organism>
<proteinExistence type="predicted"/>
<name>A0A9W6T2Y3_AMBMO</name>
<gene>
    <name evidence="1" type="ORF">Amon01_000935100</name>
</gene>
<reference evidence="1" key="1">
    <citation type="submission" date="2023-04" db="EMBL/GenBank/DDBJ databases">
        <title>Ambrosiozyma monospora NBRC 1965.</title>
        <authorList>
            <person name="Ichikawa N."/>
            <person name="Sato H."/>
            <person name="Tonouchi N."/>
        </authorList>
    </citation>
    <scope>NUCLEOTIDE SEQUENCE</scope>
    <source>
        <strain evidence="1">NBRC 1965</strain>
    </source>
</reference>
<sequence>MIDCHLNQDSAIDFRNVRDIVAKNSRSRNIIKGGWFTHHRSLTFYIKDSRVKSQESRVKSQESRVKSQEYQEDQCGPVFLFDLHNFQCSTGYKITL</sequence>
<protein>
    <submittedName>
        <fullName evidence="1">Unnamed protein product</fullName>
    </submittedName>
</protein>
<dbReference type="AlphaFoldDB" id="A0A9W6T2Y3"/>
<comment type="caution">
    <text evidence="1">The sequence shown here is derived from an EMBL/GenBank/DDBJ whole genome shotgun (WGS) entry which is preliminary data.</text>
</comment>
<dbReference type="Proteomes" id="UP001165063">
    <property type="component" value="Unassembled WGS sequence"/>
</dbReference>
<accession>A0A9W6T2Y3</accession>
<evidence type="ECO:0000313" key="2">
    <source>
        <dbReference type="Proteomes" id="UP001165063"/>
    </source>
</evidence>
<dbReference type="EMBL" id="BSXU01010838">
    <property type="protein sequence ID" value="GME73196.1"/>
    <property type="molecule type" value="Genomic_DNA"/>
</dbReference>
<keyword evidence="2" id="KW-1185">Reference proteome</keyword>
<evidence type="ECO:0000313" key="1">
    <source>
        <dbReference type="EMBL" id="GME73196.1"/>
    </source>
</evidence>